<name>A0A1G6SIY0_9ACTN</name>
<dbReference type="InterPro" id="IPR050811">
    <property type="entry name" value="Phosphate_ABC_transporter"/>
</dbReference>
<keyword evidence="3 4" id="KW-0732">Signal</keyword>
<accession>A0A1G6SIY0</accession>
<comment type="function">
    <text evidence="4">Involved in the system for phosphate transport across the cytoplasmic membrane.</text>
</comment>
<dbReference type="SUPFAM" id="SSF53850">
    <property type="entry name" value="Periplasmic binding protein-like II"/>
    <property type="match status" value="1"/>
</dbReference>
<feature type="region of interest" description="Disordered" evidence="5">
    <location>
        <begin position="31"/>
        <end position="53"/>
    </location>
</feature>
<evidence type="ECO:0000256" key="3">
    <source>
        <dbReference type="ARBA" id="ARBA00022729"/>
    </source>
</evidence>
<evidence type="ECO:0000313" key="8">
    <source>
        <dbReference type="Proteomes" id="UP000182100"/>
    </source>
</evidence>
<evidence type="ECO:0000259" key="6">
    <source>
        <dbReference type="Pfam" id="PF12849"/>
    </source>
</evidence>
<dbReference type="GO" id="GO:0006817">
    <property type="term" value="P:phosphate ion transport"/>
    <property type="evidence" value="ECO:0007669"/>
    <property type="project" value="UniProtKB-UniRule"/>
</dbReference>
<evidence type="ECO:0000256" key="2">
    <source>
        <dbReference type="ARBA" id="ARBA00022448"/>
    </source>
</evidence>
<dbReference type="Proteomes" id="UP000182100">
    <property type="component" value="Unassembled WGS sequence"/>
</dbReference>
<protein>
    <recommendedName>
        <fullName evidence="4">Phosphate-binding protein</fullName>
    </recommendedName>
</protein>
<keyword evidence="8" id="KW-1185">Reference proteome</keyword>
<dbReference type="AlphaFoldDB" id="A0A1G6SIY0"/>
<sequence length="327" mass="34584">MNIPTSSRGARTPAVLTAAVLLAVSACGSAGAAPDGSGGEGEKPSGTVRVDGSSTVAPLSTAAAELFRAENPGVEITVGTSGTGGGFDKFCHGETDVSNASRAIEDVEASACRLKGVEYRELQVAADGLSVVVSKDNDFAECLTLDQLRMIWQPGSTIDNWNQVDAAFPDRELELFGPGTESGTFDHFTEAVNGEEGASRADYKVNEDDDLIVRGVSGSAGGMGYFGHSYYEENKDELKALAIDGGDGCVAPTVRNVQNGSYKPLARPLFIYPKASSLEKPEVAAFIEYYVENNRRIAEKANFVPLGAEQDAELRKNLDALRAERES</sequence>
<dbReference type="EMBL" id="FMZK01000005">
    <property type="protein sequence ID" value="SDD16107.1"/>
    <property type="molecule type" value="Genomic_DNA"/>
</dbReference>
<dbReference type="RefSeq" id="WP_055572709.1">
    <property type="nucleotide sequence ID" value="NZ_FMZK01000005.1"/>
</dbReference>
<feature type="domain" description="PBP" evidence="6">
    <location>
        <begin position="42"/>
        <end position="292"/>
    </location>
</feature>
<proteinExistence type="inferred from homology"/>
<organism evidence="7 8">
    <name type="scientific">Streptomyces prasinopilosus</name>
    <dbReference type="NCBI Taxonomy" id="67344"/>
    <lineage>
        <taxon>Bacteria</taxon>
        <taxon>Bacillati</taxon>
        <taxon>Actinomycetota</taxon>
        <taxon>Actinomycetes</taxon>
        <taxon>Kitasatosporales</taxon>
        <taxon>Streptomycetaceae</taxon>
        <taxon>Streptomyces</taxon>
    </lineage>
</organism>
<evidence type="ECO:0000256" key="5">
    <source>
        <dbReference type="SAM" id="MobiDB-lite"/>
    </source>
</evidence>
<dbReference type="STRING" id="67344.SAMN05216505_105330"/>
<evidence type="ECO:0000256" key="4">
    <source>
        <dbReference type="RuleBase" id="RU367119"/>
    </source>
</evidence>
<dbReference type="PANTHER" id="PTHR30570">
    <property type="entry name" value="PERIPLASMIC PHOSPHATE BINDING COMPONENT OF PHOSPHATE ABC TRANSPORTER"/>
    <property type="match status" value="1"/>
</dbReference>
<dbReference type="Gene3D" id="3.40.190.10">
    <property type="entry name" value="Periplasmic binding protein-like II"/>
    <property type="match status" value="2"/>
</dbReference>
<dbReference type="InterPro" id="IPR024370">
    <property type="entry name" value="PBP_domain"/>
</dbReference>
<evidence type="ECO:0000313" key="7">
    <source>
        <dbReference type="EMBL" id="SDD16107.1"/>
    </source>
</evidence>
<dbReference type="InterPro" id="IPR011862">
    <property type="entry name" value="Phos-bd"/>
</dbReference>
<dbReference type="CDD" id="cd13654">
    <property type="entry name" value="PBP2_phosphate_like_2"/>
    <property type="match status" value="1"/>
</dbReference>
<reference evidence="8" key="1">
    <citation type="submission" date="2016-10" db="EMBL/GenBank/DDBJ databases">
        <authorList>
            <person name="Varghese N."/>
            <person name="Submissions S."/>
        </authorList>
    </citation>
    <scope>NUCLEOTIDE SEQUENCE [LARGE SCALE GENOMIC DNA]</scope>
    <source>
        <strain evidence="8">CGMCC 4.3504</strain>
    </source>
</reference>
<dbReference type="GO" id="GO:0042301">
    <property type="term" value="F:phosphate ion binding"/>
    <property type="evidence" value="ECO:0007669"/>
    <property type="project" value="UniProtKB-UniRule"/>
</dbReference>
<keyword evidence="4" id="KW-0592">Phosphate transport</keyword>
<keyword evidence="2 4" id="KW-0813">Transport</keyword>
<comment type="similarity">
    <text evidence="1 4">Belongs to the PstS family.</text>
</comment>
<feature type="chain" id="PRO_5027160674" description="Phosphate-binding protein" evidence="4">
    <location>
        <begin position="33"/>
        <end position="327"/>
    </location>
</feature>
<dbReference type="PANTHER" id="PTHR30570:SF1">
    <property type="entry name" value="PHOSPHATE-BINDING PROTEIN PSTS"/>
    <property type="match status" value="1"/>
</dbReference>
<evidence type="ECO:0000256" key="1">
    <source>
        <dbReference type="ARBA" id="ARBA00008725"/>
    </source>
</evidence>
<dbReference type="Pfam" id="PF12849">
    <property type="entry name" value="PBP_like_2"/>
    <property type="match status" value="1"/>
</dbReference>
<dbReference type="NCBIfam" id="TIGR02136">
    <property type="entry name" value="ptsS_2"/>
    <property type="match status" value="1"/>
</dbReference>
<feature type="signal peptide" evidence="4">
    <location>
        <begin position="1"/>
        <end position="32"/>
    </location>
</feature>
<gene>
    <name evidence="7" type="ORF">SAMN05216505_105330</name>
</gene>